<gene>
    <name evidence="1" type="ORF">Y5S_02815</name>
</gene>
<dbReference type="PATRIC" id="fig|1177154.3.peg.2852"/>
<keyword evidence="2" id="KW-1185">Reference proteome</keyword>
<dbReference type="AlphaFoldDB" id="A0A095UMT2"/>
<evidence type="ECO:0000313" key="1">
    <source>
        <dbReference type="EMBL" id="KGD63825.1"/>
    </source>
</evidence>
<sequence length="232" mass="25744">MTAATPQSRADSHNQQAIERALSLCLRHRHPVTLLAIAIAEKDSLQADIGEDRMETLIALLAEQLHHDKRCEDLLISNPDDHLMLVVLPATDMRGGHRLAERLLARIARQAFRLDEFEVDVRIRIALHGCEILEHTNAQPLIDATLAMLQQSGNAEPLILSKEAQQALSLPAVPAGDSLASDLVTRVRRQGEQSLLNTLKPALSRMPESERMKLVDHLLDLSTQMESGLARH</sequence>
<dbReference type="RefSeq" id="WP_035233897.1">
    <property type="nucleotide sequence ID" value="NZ_ARXV01000013.1"/>
</dbReference>
<dbReference type="InterPro" id="IPR043128">
    <property type="entry name" value="Rev_trsase/Diguanyl_cyclase"/>
</dbReference>
<organism evidence="1 2">
    <name type="scientific">Alcanivorax nanhaiticus</name>
    <dbReference type="NCBI Taxonomy" id="1177154"/>
    <lineage>
        <taxon>Bacteria</taxon>
        <taxon>Pseudomonadati</taxon>
        <taxon>Pseudomonadota</taxon>
        <taxon>Gammaproteobacteria</taxon>
        <taxon>Oceanospirillales</taxon>
        <taxon>Alcanivoracaceae</taxon>
        <taxon>Alcanivorax</taxon>
    </lineage>
</organism>
<evidence type="ECO:0000313" key="2">
    <source>
        <dbReference type="Proteomes" id="UP000029444"/>
    </source>
</evidence>
<dbReference type="Gene3D" id="3.30.70.270">
    <property type="match status" value="1"/>
</dbReference>
<comment type="caution">
    <text evidence="1">The sequence shown here is derived from an EMBL/GenBank/DDBJ whole genome shotgun (WGS) entry which is preliminary data.</text>
</comment>
<proteinExistence type="predicted"/>
<dbReference type="Proteomes" id="UP000029444">
    <property type="component" value="Unassembled WGS sequence"/>
</dbReference>
<dbReference type="EMBL" id="ARXV01000013">
    <property type="protein sequence ID" value="KGD63825.1"/>
    <property type="molecule type" value="Genomic_DNA"/>
</dbReference>
<dbReference type="OrthoDB" id="6077804at2"/>
<dbReference type="SUPFAM" id="SSF55073">
    <property type="entry name" value="Nucleotide cyclase"/>
    <property type="match status" value="1"/>
</dbReference>
<dbReference type="InterPro" id="IPR029787">
    <property type="entry name" value="Nucleotide_cyclase"/>
</dbReference>
<name>A0A095UMT2_9GAMM</name>
<protein>
    <recommendedName>
        <fullName evidence="3">GGDEF domain-containing protein</fullName>
    </recommendedName>
</protein>
<dbReference type="STRING" id="1177154.Y5S_02815"/>
<accession>A0A095UMT2</accession>
<evidence type="ECO:0008006" key="3">
    <source>
        <dbReference type="Google" id="ProtNLM"/>
    </source>
</evidence>
<reference evidence="1 2" key="1">
    <citation type="submission" date="2012-09" db="EMBL/GenBank/DDBJ databases">
        <title>Genome Sequence of alkane-degrading Bacterium Alcanivorax sp. 19-m-6.</title>
        <authorList>
            <person name="Lai Q."/>
            <person name="Shao Z."/>
        </authorList>
    </citation>
    <scope>NUCLEOTIDE SEQUENCE [LARGE SCALE GENOMIC DNA]</scope>
    <source>
        <strain evidence="1 2">19-m-6</strain>
    </source>
</reference>